<dbReference type="PATRIC" id="fig|1328313.3.peg.279"/>
<keyword evidence="3" id="KW-0238">DNA-binding</keyword>
<dbReference type="InterPro" id="IPR050176">
    <property type="entry name" value="LTTR"/>
</dbReference>
<keyword evidence="7" id="KW-1185">Reference proteome</keyword>
<dbReference type="Gene3D" id="3.40.190.10">
    <property type="entry name" value="Periplasmic binding protein-like II"/>
    <property type="match status" value="1"/>
</dbReference>
<keyword evidence="4" id="KW-0804">Transcription</keyword>
<dbReference type="RefSeq" id="WP_035012785.1">
    <property type="nucleotide sequence ID" value="NZ_ARZY01000001.1"/>
</dbReference>
<evidence type="ECO:0000313" key="7">
    <source>
        <dbReference type="Proteomes" id="UP000019276"/>
    </source>
</evidence>
<dbReference type="AlphaFoldDB" id="W7QTF9"/>
<comment type="similarity">
    <text evidence="1">Belongs to the LysR transcriptional regulatory family.</text>
</comment>
<dbReference type="InterPro" id="IPR036388">
    <property type="entry name" value="WH-like_DNA-bd_sf"/>
</dbReference>
<dbReference type="InterPro" id="IPR005119">
    <property type="entry name" value="LysR_subst-bd"/>
</dbReference>
<reference evidence="6 7" key="1">
    <citation type="journal article" date="2014" name="Genome Announc.">
        <title>Draft Genome Sequence of the Agar-Degrading Bacterium Catenovulum sp. Strain DS-2, Isolated from Intestines of Haliotis diversicolor.</title>
        <authorList>
            <person name="Shan D."/>
            <person name="Li X."/>
            <person name="Gu Z."/>
            <person name="Wei G."/>
            <person name="Gao Z."/>
            <person name="Shao Z."/>
        </authorList>
    </citation>
    <scope>NUCLEOTIDE SEQUENCE [LARGE SCALE GENOMIC DNA]</scope>
    <source>
        <strain evidence="6 7">DS-2</strain>
    </source>
</reference>
<dbReference type="STRING" id="1328313.DS2_01335"/>
<dbReference type="GO" id="GO:0003700">
    <property type="term" value="F:DNA-binding transcription factor activity"/>
    <property type="evidence" value="ECO:0007669"/>
    <property type="project" value="InterPro"/>
</dbReference>
<dbReference type="EMBL" id="ARZY01000001">
    <property type="protein sequence ID" value="EWH12322.1"/>
    <property type="molecule type" value="Genomic_DNA"/>
</dbReference>
<organism evidence="6 7">
    <name type="scientific">Catenovulum agarivorans DS-2</name>
    <dbReference type="NCBI Taxonomy" id="1328313"/>
    <lineage>
        <taxon>Bacteria</taxon>
        <taxon>Pseudomonadati</taxon>
        <taxon>Pseudomonadota</taxon>
        <taxon>Gammaproteobacteria</taxon>
        <taxon>Alteromonadales</taxon>
        <taxon>Alteromonadaceae</taxon>
        <taxon>Catenovulum</taxon>
    </lineage>
</organism>
<protein>
    <submittedName>
        <fullName evidence="6">NirY protein</fullName>
    </submittedName>
</protein>
<dbReference type="SUPFAM" id="SSF53850">
    <property type="entry name" value="Periplasmic binding protein-like II"/>
    <property type="match status" value="1"/>
</dbReference>
<evidence type="ECO:0000256" key="4">
    <source>
        <dbReference type="ARBA" id="ARBA00023163"/>
    </source>
</evidence>
<evidence type="ECO:0000259" key="5">
    <source>
        <dbReference type="PROSITE" id="PS50931"/>
    </source>
</evidence>
<sequence>MDYINAKTFLTICQVHSFSAAAQMLHVTQTTVTARIKNLEQQLGCKLFVRNKGGAKLTANGLHFEPYARQIVETSLAIKRNIPLPYDLDNRLAIGCDLTLWNPIAAKWLTAIQTHWPDLVITMDVNDSKHLYEKMQDGLIDIVISHQTFYSQNTQIDHLLDEKLVQVQSSDSALPYIFIDWGETFKKLHDQALPELAIKKLSISLGPVALQMILDSGGSGYFRTRVIQRYLRSGQLKLTPQAPEFSYPVYFVHNRRNDLPFEQLKVHLLEVFEQTHNWF</sequence>
<name>W7QTF9_9ALTE</name>
<accession>W7QTF9</accession>
<dbReference type="Proteomes" id="UP000019276">
    <property type="component" value="Unassembled WGS sequence"/>
</dbReference>
<dbReference type="SUPFAM" id="SSF46785">
    <property type="entry name" value="Winged helix' DNA-binding domain"/>
    <property type="match status" value="1"/>
</dbReference>
<dbReference type="Pfam" id="PF00126">
    <property type="entry name" value="HTH_1"/>
    <property type="match status" value="1"/>
</dbReference>
<dbReference type="OrthoDB" id="9786526at2"/>
<dbReference type="InterPro" id="IPR000847">
    <property type="entry name" value="LysR_HTH_N"/>
</dbReference>
<dbReference type="Pfam" id="PF03466">
    <property type="entry name" value="LysR_substrate"/>
    <property type="match status" value="1"/>
</dbReference>
<dbReference type="PANTHER" id="PTHR30579:SF8">
    <property type="entry name" value="HTH-TYPE TRANSCRIPTIONAL REGULATOR HDFR"/>
    <property type="match status" value="1"/>
</dbReference>
<dbReference type="GO" id="GO:0003677">
    <property type="term" value="F:DNA binding"/>
    <property type="evidence" value="ECO:0007669"/>
    <property type="project" value="UniProtKB-KW"/>
</dbReference>
<feature type="domain" description="HTH lysR-type" evidence="5">
    <location>
        <begin position="1"/>
        <end position="58"/>
    </location>
</feature>
<keyword evidence="2" id="KW-0805">Transcription regulation</keyword>
<dbReference type="PRINTS" id="PR00039">
    <property type="entry name" value="HTHLYSR"/>
</dbReference>
<evidence type="ECO:0000256" key="3">
    <source>
        <dbReference type="ARBA" id="ARBA00023125"/>
    </source>
</evidence>
<gene>
    <name evidence="6" type="ORF">DS2_01335</name>
</gene>
<comment type="caution">
    <text evidence="6">The sequence shown here is derived from an EMBL/GenBank/DDBJ whole genome shotgun (WGS) entry which is preliminary data.</text>
</comment>
<evidence type="ECO:0000313" key="6">
    <source>
        <dbReference type="EMBL" id="EWH12322.1"/>
    </source>
</evidence>
<evidence type="ECO:0000256" key="1">
    <source>
        <dbReference type="ARBA" id="ARBA00009437"/>
    </source>
</evidence>
<evidence type="ECO:0000256" key="2">
    <source>
        <dbReference type="ARBA" id="ARBA00023015"/>
    </source>
</evidence>
<dbReference type="PROSITE" id="PS50931">
    <property type="entry name" value="HTH_LYSR"/>
    <property type="match status" value="1"/>
</dbReference>
<dbReference type="eggNOG" id="COG0583">
    <property type="taxonomic scope" value="Bacteria"/>
</dbReference>
<dbReference type="PANTHER" id="PTHR30579">
    <property type="entry name" value="TRANSCRIPTIONAL REGULATOR"/>
    <property type="match status" value="1"/>
</dbReference>
<dbReference type="Gene3D" id="1.10.10.10">
    <property type="entry name" value="Winged helix-like DNA-binding domain superfamily/Winged helix DNA-binding domain"/>
    <property type="match status" value="1"/>
</dbReference>
<dbReference type="InterPro" id="IPR036390">
    <property type="entry name" value="WH_DNA-bd_sf"/>
</dbReference>
<proteinExistence type="inferred from homology"/>